<dbReference type="Pfam" id="PF14693">
    <property type="entry name" value="Ribosomal_TL5_C"/>
    <property type="match status" value="1"/>
</dbReference>
<dbReference type="InterPro" id="IPR011035">
    <property type="entry name" value="Ribosomal_bL25/Gln-tRNA_synth"/>
</dbReference>
<comment type="caution">
    <text evidence="9">The sequence shown here is derived from an EMBL/GenBank/DDBJ whole genome shotgun (WGS) entry which is preliminary data.</text>
</comment>
<dbReference type="EMBL" id="VOHM01000021">
    <property type="protein sequence ID" value="TWT23983.1"/>
    <property type="molecule type" value="Genomic_DNA"/>
</dbReference>
<dbReference type="AlphaFoldDB" id="A0A5C5UE98"/>
<feature type="domain" description="Large ribosomal subunit protein bL25 L25" evidence="7">
    <location>
        <begin position="7"/>
        <end position="93"/>
    </location>
</feature>
<dbReference type="CDD" id="cd00495">
    <property type="entry name" value="Ribosomal_L25_TL5_CTC"/>
    <property type="match status" value="1"/>
</dbReference>
<dbReference type="SUPFAM" id="SSF50715">
    <property type="entry name" value="Ribosomal protein L25-like"/>
    <property type="match status" value="1"/>
</dbReference>
<comment type="function">
    <text evidence="5">This is one of the proteins that binds to the 5S RNA in the ribosome where it forms part of the central protuberance.</text>
</comment>
<dbReference type="GO" id="GO:0008097">
    <property type="term" value="F:5S rRNA binding"/>
    <property type="evidence" value="ECO:0007669"/>
    <property type="project" value="InterPro"/>
</dbReference>
<feature type="region of interest" description="Disordered" evidence="6">
    <location>
        <begin position="181"/>
        <end position="203"/>
    </location>
</feature>
<proteinExistence type="inferred from homology"/>
<keyword evidence="10" id="KW-1185">Reference proteome</keyword>
<comment type="subunit">
    <text evidence="5">Part of the 50S ribosomal subunit; part of the 5S rRNA/L5/L18/L25 subcomplex. Contacts the 5S rRNA. Binds to the 5S rRNA independently of L5 and L18.</text>
</comment>
<dbReference type="PANTHER" id="PTHR33284">
    <property type="entry name" value="RIBOSOMAL PROTEIN L25/GLN-TRNA SYNTHETASE, ANTI-CODON-BINDING DOMAIN-CONTAINING PROTEIN"/>
    <property type="match status" value="1"/>
</dbReference>
<accession>A0A5C5UE98</accession>
<dbReference type="HAMAP" id="MF_01334">
    <property type="entry name" value="Ribosomal_bL25_CTC"/>
    <property type="match status" value="1"/>
</dbReference>
<dbReference type="InterPro" id="IPR020930">
    <property type="entry name" value="Ribosomal_uL5_bac-type"/>
</dbReference>
<evidence type="ECO:0000256" key="6">
    <source>
        <dbReference type="SAM" id="MobiDB-lite"/>
    </source>
</evidence>
<comment type="similarity">
    <text evidence="5">Belongs to the bacterial ribosomal protein bL25 family. CTC subfamily.</text>
</comment>
<keyword evidence="4 5" id="KW-0687">Ribonucleoprotein</keyword>
<dbReference type="NCBIfam" id="NF004131">
    <property type="entry name" value="PRK05618.2-1"/>
    <property type="match status" value="1"/>
</dbReference>
<dbReference type="OrthoDB" id="5242980at2"/>
<dbReference type="GO" id="GO:0006412">
    <property type="term" value="P:translation"/>
    <property type="evidence" value="ECO:0007669"/>
    <property type="project" value="UniProtKB-UniRule"/>
</dbReference>
<dbReference type="Proteomes" id="UP000320791">
    <property type="component" value="Unassembled WGS sequence"/>
</dbReference>
<evidence type="ECO:0000259" key="7">
    <source>
        <dbReference type="Pfam" id="PF01386"/>
    </source>
</evidence>
<dbReference type="Gene3D" id="2.40.240.10">
    <property type="entry name" value="Ribosomal Protein L25, Chain P"/>
    <property type="match status" value="1"/>
</dbReference>
<dbReference type="Pfam" id="PF01386">
    <property type="entry name" value="Ribosomal_L25p"/>
    <property type="match status" value="1"/>
</dbReference>
<dbReference type="NCBIfam" id="TIGR00731">
    <property type="entry name" value="bL25_bact_ctc"/>
    <property type="match status" value="1"/>
</dbReference>
<organism evidence="9 10">
    <name type="scientific">Corynebacterium canis</name>
    <dbReference type="NCBI Taxonomy" id="679663"/>
    <lineage>
        <taxon>Bacteria</taxon>
        <taxon>Bacillati</taxon>
        <taxon>Actinomycetota</taxon>
        <taxon>Actinomycetes</taxon>
        <taxon>Mycobacteriales</taxon>
        <taxon>Corynebacteriaceae</taxon>
        <taxon>Corynebacterium</taxon>
    </lineage>
</organism>
<feature type="region of interest" description="Disordered" evidence="6">
    <location>
        <begin position="1"/>
        <end position="21"/>
    </location>
</feature>
<dbReference type="GO" id="GO:0003735">
    <property type="term" value="F:structural constituent of ribosome"/>
    <property type="evidence" value="ECO:0007669"/>
    <property type="project" value="InterPro"/>
</dbReference>
<dbReference type="InterPro" id="IPR037121">
    <property type="entry name" value="Ribosomal_bL25_C"/>
</dbReference>
<dbReference type="InterPro" id="IPR020056">
    <property type="entry name" value="Rbsml_bL25/Gln-tRNA_synth_N"/>
</dbReference>
<reference evidence="9 10" key="1">
    <citation type="submission" date="2019-08" db="EMBL/GenBank/DDBJ databases">
        <authorList>
            <person name="Lei W."/>
        </authorList>
    </citation>
    <scope>NUCLEOTIDE SEQUENCE [LARGE SCALE GENOMIC DNA]</scope>
    <source>
        <strain evidence="9 10">CCUG 58627</strain>
    </source>
</reference>
<feature type="domain" description="Large ribosomal subunit protein bL25 beta" evidence="8">
    <location>
        <begin position="101"/>
        <end position="180"/>
    </location>
</feature>
<evidence type="ECO:0000313" key="9">
    <source>
        <dbReference type="EMBL" id="TWT23983.1"/>
    </source>
</evidence>
<feature type="compositionally biased region" description="Acidic residues" evidence="6">
    <location>
        <begin position="182"/>
        <end position="203"/>
    </location>
</feature>
<name>A0A5C5UE98_9CORY</name>
<keyword evidence="2 5" id="KW-0694">RNA-binding</keyword>
<dbReference type="InterPro" id="IPR001021">
    <property type="entry name" value="Ribosomal_bL25_long"/>
</dbReference>
<evidence type="ECO:0000256" key="3">
    <source>
        <dbReference type="ARBA" id="ARBA00022980"/>
    </source>
</evidence>
<keyword evidence="1 5" id="KW-0699">rRNA-binding</keyword>
<evidence type="ECO:0000256" key="2">
    <source>
        <dbReference type="ARBA" id="ARBA00022884"/>
    </source>
</evidence>
<dbReference type="GO" id="GO:0022625">
    <property type="term" value="C:cytosolic large ribosomal subunit"/>
    <property type="evidence" value="ECO:0007669"/>
    <property type="project" value="TreeGrafter"/>
</dbReference>
<evidence type="ECO:0000313" key="10">
    <source>
        <dbReference type="Proteomes" id="UP000320791"/>
    </source>
</evidence>
<dbReference type="InterPro" id="IPR020057">
    <property type="entry name" value="Ribosomal_bL25_b-dom"/>
</dbReference>
<evidence type="ECO:0000256" key="1">
    <source>
        <dbReference type="ARBA" id="ARBA00022730"/>
    </source>
</evidence>
<evidence type="ECO:0000256" key="4">
    <source>
        <dbReference type="ARBA" id="ARBA00023274"/>
    </source>
</evidence>
<dbReference type="InterPro" id="IPR029751">
    <property type="entry name" value="Ribosomal_L25_dom"/>
</dbReference>
<dbReference type="Gene3D" id="2.170.120.20">
    <property type="entry name" value="Ribosomal protein L25, beta domain"/>
    <property type="match status" value="1"/>
</dbReference>
<gene>
    <name evidence="5" type="primary">rplY</name>
    <name evidence="5" type="synonym">ctc</name>
    <name evidence="9" type="ORF">FRX94_09410</name>
</gene>
<dbReference type="RefSeq" id="WP_146324930.1">
    <property type="nucleotide sequence ID" value="NZ_BAABLR010000003.1"/>
</dbReference>
<keyword evidence="3 5" id="KW-0689">Ribosomal protein</keyword>
<protein>
    <recommendedName>
        <fullName evidence="5">Large ribosomal subunit protein bL25</fullName>
    </recommendedName>
    <alternativeName>
        <fullName evidence="5">General stress protein CTC</fullName>
    </alternativeName>
</protein>
<dbReference type="PANTHER" id="PTHR33284:SF1">
    <property type="entry name" value="RIBOSOMAL PROTEIN L25_GLN-TRNA SYNTHETASE, ANTI-CODON-BINDING DOMAIN-CONTAINING PROTEIN"/>
    <property type="match status" value="1"/>
</dbReference>
<evidence type="ECO:0000256" key="5">
    <source>
        <dbReference type="HAMAP-Rule" id="MF_01334"/>
    </source>
</evidence>
<evidence type="ECO:0000259" key="8">
    <source>
        <dbReference type="Pfam" id="PF14693"/>
    </source>
</evidence>
<sequence length="203" mass="21778">MSQALALSATPRTELGKGPSRRARRAGLIPVVIYGKGFEPAHVTVNRLEFTAIVRHHGLNAVINVDIEGTKQLAMIKSVDQNVLTLEIDHADLLAIHRGEKVEVEVPVVYTGEPAPGTMIIQDADTIRVEADVLSIPEEISVSVEGVEVGTQITAGDITLPEEVTLTDDPELLILNVVYPETADEPVESEEASEGGEQEASES</sequence>